<reference evidence="2 3" key="1">
    <citation type="submission" date="2020-10" db="EMBL/GenBank/DDBJ databases">
        <title>Streptomyces chromofuscus complate genome analysis.</title>
        <authorList>
            <person name="Anwar N."/>
        </authorList>
    </citation>
    <scope>NUCLEOTIDE SEQUENCE [LARGE SCALE GENOMIC DNA]</scope>
    <source>
        <strain evidence="2 3">DSM 40273</strain>
    </source>
</reference>
<name>A0A7M2T2E0_STRCW</name>
<evidence type="ECO:0000313" key="2">
    <source>
        <dbReference type="EMBL" id="QOV42339.1"/>
    </source>
</evidence>
<feature type="region of interest" description="Disordered" evidence="1">
    <location>
        <begin position="1"/>
        <end position="54"/>
    </location>
</feature>
<feature type="compositionally biased region" description="Low complexity" evidence="1">
    <location>
        <begin position="23"/>
        <end position="33"/>
    </location>
</feature>
<feature type="region of interest" description="Disordered" evidence="1">
    <location>
        <begin position="77"/>
        <end position="101"/>
    </location>
</feature>
<dbReference type="RefSeq" id="WP_189701377.1">
    <property type="nucleotide sequence ID" value="NZ_BMTA01000026.1"/>
</dbReference>
<dbReference type="EMBL" id="CP063374">
    <property type="protein sequence ID" value="QOV42339.1"/>
    <property type="molecule type" value="Genomic_DNA"/>
</dbReference>
<sequence length="101" mass="10612">MPRTAVATGPESLATRRRPPLPGRDLPGRPRGLPTRRRHPAGRGHAAMFAVPPEGMPRAAQWTTFASATTAAFATPLASAGRTAGNRAVAPRPRPTVHPVP</sequence>
<organism evidence="2 3">
    <name type="scientific">Streptomyces chromofuscus</name>
    <dbReference type="NCBI Taxonomy" id="42881"/>
    <lineage>
        <taxon>Bacteria</taxon>
        <taxon>Bacillati</taxon>
        <taxon>Actinomycetota</taxon>
        <taxon>Actinomycetes</taxon>
        <taxon>Kitasatosporales</taxon>
        <taxon>Streptomycetaceae</taxon>
        <taxon>Streptomyces</taxon>
    </lineage>
</organism>
<evidence type="ECO:0000313" key="3">
    <source>
        <dbReference type="Proteomes" id="UP000594008"/>
    </source>
</evidence>
<dbReference type="KEGG" id="schf:IPT68_21115"/>
<gene>
    <name evidence="2" type="ORF">IPT68_21115</name>
</gene>
<evidence type="ECO:0000256" key="1">
    <source>
        <dbReference type="SAM" id="MobiDB-lite"/>
    </source>
</evidence>
<dbReference type="AlphaFoldDB" id="A0A7M2T2E0"/>
<accession>A0A7M2T2E0</accession>
<feature type="compositionally biased region" description="Pro residues" evidence="1">
    <location>
        <begin position="92"/>
        <end position="101"/>
    </location>
</feature>
<dbReference type="Proteomes" id="UP000594008">
    <property type="component" value="Chromosome"/>
</dbReference>
<protein>
    <submittedName>
        <fullName evidence="2">Uncharacterized protein</fullName>
    </submittedName>
</protein>
<keyword evidence="3" id="KW-1185">Reference proteome</keyword>
<proteinExistence type="predicted"/>